<evidence type="ECO:0000256" key="1">
    <source>
        <dbReference type="ARBA" id="ARBA00022741"/>
    </source>
</evidence>
<dbReference type="SUPFAM" id="SSF52540">
    <property type="entry name" value="P-loop containing nucleoside triphosphate hydrolases"/>
    <property type="match status" value="1"/>
</dbReference>
<dbReference type="PANTHER" id="PTHR43790">
    <property type="entry name" value="CARBOHYDRATE TRANSPORT ATP-BINDING PROTEIN MG119-RELATED"/>
    <property type="match status" value="1"/>
</dbReference>
<dbReference type="CDD" id="cd03216">
    <property type="entry name" value="ABC_Carb_Monos_I"/>
    <property type="match status" value="1"/>
</dbReference>
<reference evidence="4 5" key="1">
    <citation type="submission" date="2018-11" db="EMBL/GenBank/DDBJ databases">
        <title>Vibrio LJC006 sp. nov., isolated from seawater during the bloom of the enteromorpha.</title>
        <authorList>
            <person name="Liang J."/>
        </authorList>
    </citation>
    <scope>NUCLEOTIDE SEQUENCE [LARGE SCALE GENOMIC DNA]</scope>
    <source>
        <strain evidence="4 5">LJC006</strain>
    </source>
</reference>
<keyword evidence="5" id="KW-1185">Reference proteome</keyword>
<sequence length="268" mass="29604">MDNKSKQPLIQMKNINLNFGAFQALKDVSVEFEAGQLIGLVGDNGAGKTTLIRVLCGIHAPTSGDVFLNGEKVKEFHPKIAIDFGIETIQQSVGLCGNLSIARNYYLGREPVKRILGIPFLDFKAMKDASRKVIRSFGLRENVSPDDEVSLLSGGEQQSIKIGRAVEANQRVVIMDEPTNHLSVREREHVNELAVQLKEQGVLVIYITHDIFQVHKLCDRIVIMENGEKVVDVAKSEMTADELEEVIRQGGRVVEKESLTSNLKVVGG</sequence>
<dbReference type="AlphaFoldDB" id="A0A3N9TKZ3"/>
<dbReference type="SMART" id="SM00382">
    <property type="entry name" value="AAA"/>
    <property type="match status" value="1"/>
</dbReference>
<dbReference type="Gene3D" id="3.40.50.300">
    <property type="entry name" value="P-loop containing nucleotide triphosphate hydrolases"/>
    <property type="match status" value="1"/>
</dbReference>
<dbReference type="OrthoDB" id="9776369at2"/>
<dbReference type="InterPro" id="IPR050107">
    <property type="entry name" value="ABC_carbohydrate_import_ATPase"/>
</dbReference>
<gene>
    <name evidence="4" type="ORF">EES38_02625</name>
</gene>
<dbReference type="Pfam" id="PF00005">
    <property type="entry name" value="ABC_tran"/>
    <property type="match status" value="1"/>
</dbReference>
<organism evidence="4 5">
    <name type="scientific">Vibrio viridaestus</name>
    <dbReference type="NCBI Taxonomy" id="2487322"/>
    <lineage>
        <taxon>Bacteria</taxon>
        <taxon>Pseudomonadati</taxon>
        <taxon>Pseudomonadota</taxon>
        <taxon>Gammaproteobacteria</taxon>
        <taxon>Vibrionales</taxon>
        <taxon>Vibrionaceae</taxon>
        <taxon>Vibrio</taxon>
    </lineage>
</organism>
<comment type="caution">
    <text evidence="4">The sequence shown here is derived from an EMBL/GenBank/DDBJ whole genome shotgun (WGS) entry which is preliminary data.</text>
</comment>
<keyword evidence="1" id="KW-0547">Nucleotide-binding</keyword>
<dbReference type="PROSITE" id="PS50893">
    <property type="entry name" value="ABC_TRANSPORTER_2"/>
    <property type="match status" value="1"/>
</dbReference>
<proteinExistence type="predicted"/>
<name>A0A3N9TKZ3_9VIBR</name>
<accession>A0A3N9TKZ3</accession>
<keyword evidence="2 4" id="KW-0067">ATP-binding</keyword>
<dbReference type="InterPro" id="IPR027417">
    <property type="entry name" value="P-loop_NTPase"/>
</dbReference>
<evidence type="ECO:0000313" key="5">
    <source>
        <dbReference type="Proteomes" id="UP000281112"/>
    </source>
</evidence>
<dbReference type="Proteomes" id="UP000281112">
    <property type="component" value="Unassembled WGS sequence"/>
</dbReference>
<evidence type="ECO:0000259" key="3">
    <source>
        <dbReference type="PROSITE" id="PS50893"/>
    </source>
</evidence>
<dbReference type="InterPro" id="IPR003439">
    <property type="entry name" value="ABC_transporter-like_ATP-bd"/>
</dbReference>
<dbReference type="GO" id="GO:0005524">
    <property type="term" value="F:ATP binding"/>
    <property type="evidence" value="ECO:0007669"/>
    <property type="project" value="UniProtKB-KW"/>
</dbReference>
<dbReference type="PANTHER" id="PTHR43790:SF8">
    <property type="entry name" value="SUGAR ABC TRANSPORTER ATP-BINDING PROTEIN"/>
    <property type="match status" value="1"/>
</dbReference>
<dbReference type="GO" id="GO:0016887">
    <property type="term" value="F:ATP hydrolysis activity"/>
    <property type="evidence" value="ECO:0007669"/>
    <property type="project" value="InterPro"/>
</dbReference>
<evidence type="ECO:0000256" key="2">
    <source>
        <dbReference type="ARBA" id="ARBA00022840"/>
    </source>
</evidence>
<protein>
    <submittedName>
        <fullName evidence="4">Sugar ABC transporter ATP-binding protein</fullName>
    </submittedName>
</protein>
<dbReference type="RefSeq" id="WP_124935599.1">
    <property type="nucleotide sequence ID" value="NZ_RJVQ01000001.1"/>
</dbReference>
<dbReference type="EMBL" id="RJVQ01000001">
    <property type="protein sequence ID" value="RQW64950.1"/>
    <property type="molecule type" value="Genomic_DNA"/>
</dbReference>
<evidence type="ECO:0000313" key="4">
    <source>
        <dbReference type="EMBL" id="RQW64950.1"/>
    </source>
</evidence>
<dbReference type="InterPro" id="IPR003593">
    <property type="entry name" value="AAA+_ATPase"/>
</dbReference>
<feature type="domain" description="ABC transporter" evidence="3">
    <location>
        <begin position="10"/>
        <end position="251"/>
    </location>
</feature>